<evidence type="ECO:0000313" key="2">
    <source>
        <dbReference type="EMBL" id="VAW23756.1"/>
    </source>
</evidence>
<reference evidence="2" key="1">
    <citation type="submission" date="2018-06" db="EMBL/GenBank/DDBJ databases">
        <authorList>
            <person name="Zhirakovskaya E."/>
        </authorList>
    </citation>
    <scope>NUCLEOTIDE SEQUENCE</scope>
</reference>
<dbReference type="InterPro" id="IPR014914">
    <property type="entry name" value="RES_dom"/>
</dbReference>
<dbReference type="Pfam" id="PF08808">
    <property type="entry name" value="RES"/>
    <property type="match status" value="1"/>
</dbReference>
<protein>
    <recommendedName>
        <fullName evidence="1">RES domain-containing protein</fullName>
    </recommendedName>
</protein>
<feature type="domain" description="RES" evidence="1">
    <location>
        <begin position="14"/>
        <end position="140"/>
    </location>
</feature>
<sequence>MIVYRLASKKYSNDLTGIGAEITGGRWNLKGTRELYTADSRALCMAEIAVHTPIGIMPKDYFMITIEIPDYSQITELKVKQLPKDWRKFPYLKLTQELGDSFINKNEVLYIKVPSAVVQGDFNILINPQHLDSDKVKILQIEEFDFDERIFR</sequence>
<name>A0A3B0UVJ4_9ZZZZ</name>
<proteinExistence type="predicted"/>
<dbReference type="AlphaFoldDB" id="A0A3B0UVJ4"/>
<accession>A0A3B0UVJ4</accession>
<dbReference type="SMART" id="SM00953">
    <property type="entry name" value="RES"/>
    <property type="match status" value="1"/>
</dbReference>
<evidence type="ECO:0000259" key="1">
    <source>
        <dbReference type="SMART" id="SM00953"/>
    </source>
</evidence>
<organism evidence="2">
    <name type="scientific">hydrothermal vent metagenome</name>
    <dbReference type="NCBI Taxonomy" id="652676"/>
    <lineage>
        <taxon>unclassified sequences</taxon>
        <taxon>metagenomes</taxon>
        <taxon>ecological metagenomes</taxon>
    </lineage>
</organism>
<gene>
    <name evidence="2" type="ORF">MNBD_BACTEROID01-512</name>
</gene>
<dbReference type="EMBL" id="UOEP01000200">
    <property type="protein sequence ID" value="VAW23756.1"/>
    <property type="molecule type" value="Genomic_DNA"/>
</dbReference>